<proteinExistence type="predicted"/>
<keyword evidence="2" id="KW-1185">Reference proteome</keyword>
<organism evidence="1 2">
    <name type="scientific">Actinomadura keratinilytica</name>
    <dbReference type="NCBI Taxonomy" id="547461"/>
    <lineage>
        <taxon>Bacteria</taxon>
        <taxon>Bacillati</taxon>
        <taxon>Actinomycetota</taxon>
        <taxon>Actinomycetes</taxon>
        <taxon>Streptosporangiales</taxon>
        <taxon>Thermomonosporaceae</taxon>
        <taxon>Actinomadura</taxon>
    </lineage>
</organism>
<dbReference type="EMBL" id="BAABDO010000128">
    <property type="protein sequence ID" value="GAA4155100.1"/>
    <property type="molecule type" value="Genomic_DNA"/>
</dbReference>
<gene>
    <name evidence="1" type="ORF">GCM10022416_55330</name>
</gene>
<name>A0ABP7ZEI3_9ACTN</name>
<evidence type="ECO:0008006" key="3">
    <source>
        <dbReference type="Google" id="ProtNLM"/>
    </source>
</evidence>
<reference evidence="2" key="1">
    <citation type="journal article" date="2019" name="Int. J. Syst. Evol. Microbiol.">
        <title>The Global Catalogue of Microorganisms (GCM) 10K type strain sequencing project: providing services to taxonomists for standard genome sequencing and annotation.</title>
        <authorList>
            <consortium name="The Broad Institute Genomics Platform"/>
            <consortium name="The Broad Institute Genome Sequencing Center for Infectious Disease"/>
            <person name="Wu L."/>
            <person name="Ma J."/>
        </authorList>
    </citation>
    <scope>NUCLEOTIDE SEQUENCE [LARGE SCALE GENOMIC DNA]</scope>
    <source>
        <strain evidence="2">JCM 17316</strain>
    </source>
</reference>
<dbReference type="Proteomes" id="UP001500266">
    <property type="component" value="Unassembled WGS sequence"/>
</dbReference>
<sequence>MPPDVRPLSWALSRMTPGLWAALLPGETLAEARARREAAADILDDLFAEYDAAGEVAEGVSA</sequence>
<evidence type="ECO:0000313" key="1">
    <source>
        <dbReference type="EMBL" id="GAA4155100.1"/>
    </source>
</evidence>
<protein>
    <recommendedName>
        <fullName evidence="3">Transcriptional regulator</fullName>
    </recommendedName>
</protein>
<accession>A0ABP7ZEI3</accession>
<comment type="caution">
    <text evidence="1">The sequence shown here is derived from an EMBL/GenBank/DDBJ whole genome shotgun (WGS) entry which is preliminary data.</text>
</comment>
<evidence type="ECO:0000313" key="2">
    <source>
        <dbReference type="Proteomes" id="UP001500266"/>
    </source>
</evidence>